<dbReference type="Gramene" id="GBG81484">
    <property type="protein sequence ID" value="GBG81484"/>
    <property type="gene ID" value="CBR_g32474"/>
</dbReference>
<feature type="compositionally biased region" description="Low complexity" evidence="1">
    <location>
        <begin position="100"/>
        <end position="123"/>
    </location>
</feature>
<protein>
    <recommendedName>
        <fullName evidence="4">DOMON domain-containing protein</fullName>
    </recommendedName>
</protein>
<gene>
    <name evidence="2" type="ORF">CBR_g32474</name>
</gene>
<feature type="compositionally biased region" description="Low complexity" evidence="1">
    <location>
        <begin position="72"/>
        <end position="87"/>
    </location>
</feature>
<evidence type="ECO:0000256" key="1">
    <source>
        <dbReference type="SAM" id="MobiDB-lite"/>
    </source>
</evidence>
<evidence type="ECO:0008006" key="4">
    <source>
        <dbReference type="Google" id="ProtNLM"/>
    </source>
</evidence>
<evidence type="ECO:0000313" key="3">
    <source>
        <dbReference type="Proteomes" id="UP000265515"/>
    </source>
</evidence>
<keyword evidence="3" id="KW-1185">Reference proteome</keyword>
<dbReference type="AlphaFoldDB" id="A0A388LGP5"/>
<dbReference type="Proteomes" id="UP000265515">
    <property type="component" value="Unassembled WGS sequence"/>
</dbReference>
<evidence type="ECO:0000313" key="2">
    <source>
        <dbReference type="EMBL" id="GBG81484.1"/>
    </source>
</evidence>
<dbReference type="OrthoDB" id="19261at2759"/>
<dbReference type="EMBL" id="BFEA01000376">
    <property type="protein sequence ID" value="GBG81484.1"/>
    <property type="molecule type" value="Genomic_DNA"/>
</dbReference>
<organism evidence="2 3">
    <name type="scientific">Chara braunii</name>
    <name type="common">Braun's stonewort</name>
    <dbReference type="NCBI Taxonomy" id="69332"/>
    <lineage>
        <taxon>Eukaryota</taxon>
        <taxon>Viridiplantae</taxon>
        <taxon>Streptophyta</taxon>
        <taxon>Charophyceae</taxon>
        <taxon>Charales</taxon>
        <taxon>Characeae</taxon>
        <taxon>Chara</taxon>
    </lineage>
</organism>
<accession>A0A388LGP5</accession>
<comment type="caution">
    <text evidence="2">The sequence shown here is derived from an EMBL/GenBank/DDBJ whole genome shotgun (WGS) entry which is preliminary data.</text>
</comment>
<reference evidence="2 3" key="1">
    <citation type="journal article" date="2018" name="Cell">
        <title>The Chara Genome: Secondary Complexity and Implications for Plant Terrestrialization.</title>
        <authorList>
            <person name="Nishiyama T."/>
            <person name="Sakayama H."/>
            <person name="Vries J.D."/>
            <person name="Buschmann H."/>
            <person name="Saint-Marcoux D."/>
            <person name="Ullrich K.K."/>
            <person name="Haas F.B."/>
            <person name="Vanderstraeten L."/>
            <person name="Becker D."/>
            <person name="Lang D."/>
            <person name="Vosolsobe S."/>
            <person name="Rombauts S."/>
            <person name="Wilhelmsson P.K.I."/>
            <person name="Janitza P."/>
            <person name="Kern R."/>
            <person name="Heyl A."/>
            <person name="Rumpler F."/>
            <person name="Villalobos L.I.A.C."/>
            <person name="Clay J.M."/>
            <person name="Skokan R."/>
            <person name="Toyoda A."/>
            <person name="Suzuki Y."/>
            <person name="Kagoshima H."/>
            <person name="Schijlen E."/>
            <person name="Tajeshwar N."/>
            <person name="Catarino B."/>
            <person name="Hetherington A.J."/>
            <person name="Saltykova A."/>
            <person name="Bonnot C."/>
            <person name="Breuninger H."/>
            <person name="Symeonidi A."/>
            <person name="Radhakrishnan G.V."/>
            <person name="Van Nieuwerburgh F."/>
            <person name="Deforce D."/>
            <person name="Chang C."/>
            <person name="Karol K.G."/>
            <person name="Hedrich R."/>
            <person name="Ulvskov P."/>
            <person name="Glockner G."/>
            <person name="Delwiche C.F."/>
            <person name="Petrasek J."/>
            <person name="Van de Peer Y."/>
            <person name="Friml J."/>
            <person name="Beilby M."/>
            <person name="Dolan L."/>
            <person name="Kohara Y."/>
            <person name="Sugano S."/>
            <person name="Fujiyama A."/>
            <person name="Delaux P.-M."/>
            <person name="Quint M."/>
            <person name="TheiBen G."/>
            <person name="Hagemann M."/>
            <person name="Harholt J."/>
            <person name="Dunand C."/>
            <person name="Zachgo S."/>
            <person name="Langdale J."/>
            <person name="Maumus F."/>
            <person name="Straeten D.V.D."/>
            <person name="Gould S.B."/>
            <person name="Rensing S.A."/>
        </authorList>
    </citation>
    <scope>NUCLEOTIDE SEQUENCE [LARGE SCALE GENOMIC DNA]</scope>
    <source>
        <strain evidence="2 3">S276</strain>
    </source>
</reference>
<feature type="region of interest" description="Disordered" evidence="1">
    <location>
        <begin position="1"/>
        <end position="123"/>
    </location>
</feature>
<proteinExistence type="predicted"/>
<feature type="compositionally biased region" description="Polar residues" evidence="1">
    <location>
        <begin position="1"/>
        <end position="15"/>
    </location>
</feature>
<name>A0A388LGP5_CHABU</name>
<sequence>MATWHLSNAQATEEATSAPVDTRSTSPARARATFPSDTTSAPSEGPAVLASSAADQTKRTLPSEPSVPALQSRTSPAASSTAAAELSMPAASQEAPPPVSASLSAAAPSSESPDWSMSVPSPSPGSLEGLPAICLMSDLPEFRCMMPLGPPYTFLYFSPPSDTWLHMGFHTISSGWVALGWSADGEMPGSEAAVAGLNKTATVAPYALTGRTLQSVLPASDNSFTLLTEGTAYRRGRVVDGPESSERALLLCNRSLSGGKVPLGSSFFAIWAYQAEGLNALSYHGHEARGSVVMNMSAINFENPGPLPEGASLIFTELSSRDASVAASVSPPSSSHSRGWRVTSPGPVRLTAALCVALLAASLMAMPSFTGIFLSV</sequence>